<name>A0A1M5KXJ6_9BACT</name>
<keyword evidence="3" id="KW-1185">Reference proteome</keyword>
<organism evidence="2 3">
    <name type="scientific">Chryseolinea serpens</name>
    <dbReference type="NCBI Taxonomy" id="947013"/>
    <lineage>
        <taxon>Bacteria</taxon>
        <taxon>Pseudomonadati</taxon>
        <taxon>Bacteroidota</taxon>
        <taxon>Cytophagia</taxon>
        <taxon>Cytophagales</taxon>
        <taxon>Fulvivirgaceae</taxon>
        <taxon>Chryseolinea</taxon>
    </lineage>
</organism>
<protein>
    <submittedName>
        <fullName evidence="2">Uncharacterized protein</fullName>
    </submittedName>
</protein>
<dbReference type="AlphaFoldDB" id="A0A1M5KXJ6"/>
<reference evidence="2 3" key="1">
    <citation type="submission" date="2016-11" db="EMBL/GenBank/DDBJ databases">
        <authorList>
            <person name="Jaros S."/>
            <person name="Januszkiewicz K."/>
            <person name="Wedrychowicz H."/>
        </authorList>
    </citation>
    <scope>NUCLEOTIDE SEQUENCE [LARGE SCALE GENOMIC DNA]</scope>
    <source>
        <strain evidence="2 3">DSM 24574</strain>
    </source>
</reference>
<dbReference type="STRING" id="947013.SAMN04488109_0886"/>
<proteinExistence type="predicted"/>
<feature type="transmembrane region" description="Helical" evidence="1">
    <location>
        <begin position="53"/>
        <end position="73"/>
    </location>
</feature>
<keyword evidence="1" id="KW-0812">Transmembrane</keyword>
<keyword evidence="1" id="KW-0472">Membrane</keyword>
<feature type="transmembrane region" description="Helical" evidence="1">
    <location>
        <begin position="25"/>
        <end position="46"/>
    </location>
</feature>
<keyword evidence="1" id="KW-1133">Transmembrane helix</keyword>
<evidence type="ECO:0000313" key="2">
    <source>
        <dbReference type="EMBL" id="SHG57229.1"/>
    </source>
</evidence>
<evidence type="ECO:0000256" key="1">
    <source>
        <dbReference type="SAM" id="Phobius"/>
    </source>
</evidence>
<dbReference type="Proteomes" id="UP000184212">
    <property type="component" value="Unassembled WGS sequence"/>
</dbReference>
<accession>A0A1M5KXJ6</accession>
<sequence>MVAPPTTKATNINLLNFKTVPLRTFHTPVLCFFGWFWLAGFLFASATVAFRESLFMTGIAVTMLSFVSLAFSLSKNAQLVLVLNPKTRICTGRRYGLTYNLRYNTVNPEIN</sequence>
<dbReference type="EMBL" id="FQWQ01000001">
    <property type="protein sequence ID" value="SHG57229.1"/>
    <property type="molecule type" value="Genomic_DNA"/>
</dbReference>
<evidence type="ECO:0000313" key="3">
    <source>
        <dbReference type="Proteomes" id="UP000184212"/>
    </source>
</evidence>
<gene>
    <name evidence="2" type="ORF">SAMN04488109_0886</name>
</gene>